<proteinExistence type="predicted"/>
<evidence type="ECO:0000313" key="1">
    <source>
        <dbReference type="EMBL" id="MBX62362.1"/>
    </source>
</evidence>
<protein>
    <submittedName>
        <fullName evidence="1">Uncharacterized protein</fullName>
    </submittedName>
</protein>
<dbReference type="AlphaFoldDB" id="A0A2P2Q5V5"/>
<sequence>MKPISLFLLLSSLSLFLSVVFIPVLDSLFLGPFFQGFAPASQTKTYCRSI</sequence>
<organism evidence="1">
    <name type="scientific">Rhizophora mucronata</name>
    <name type="common">Asiatic mangrove</name>
    <dbReference type="NCBI Taxonomy" id="61149"/>
    <lineage>
        <taxon>Eukaryota</taxon>
        <taxon>Viridiplantae</taxon>
        <taxon>Streptophyta</taxon>
        <taxon>Embryophyta</taxon>
        <taxon>Tracheophyta</taxon>
        <taxon>Spermatophyta</taxon>
        <taxon>Magnoliopsida</taxon>
        <taxon>eudicotyledons</taxon>
        <taxon>Gunneridae</taxon>
        <taxon>Pentapetalae</taxon>
        <taxon>rosids</taxon>
        <taxon>fabids</taxon>
        <taxon>Malpighiales</taxon>
        <taxon>Rhizophoraceae</taxon>
        <taxon>Rhizophora</taxon>
    </lineage>
</organism>
<accession>A0A2P2Q5V5</accession>
<reference evidence="1" key="1">
    <citation type="submission" date="2018-02" db="EMBL/GenBank/DDBJ databases">
        <title>Rhizophora mucronata_Transcriptome.</title>
        <authorList>
            <person name="Meera S.P."/>
            <person name="Sreeshan A."/>
            <person name="Augustine A."/>
        </authorList>
    </citation>
    <scope>NUCLEOTIDE SEQUENCE</scope>
    <source>
        <tissue evidence="1">Leaf</tissue>
    </source>
</reference>
<dbReference type="EMBL" id="GGEC01081878">
    <property type="protein sequence ID" value="MBX62362.1"/>
    <property type="molecule type" value="Transcribed_RNA"/>
</dbReference>
<name>A0A2P2Q5V5_RHIMU</name>